<dbReference type="Pfam" id="PF00196">
    <property type="entry name" value="GerE"/>
    <property type="match status" value="1"/>
</dbReference>
<dbReference type="PANTHER" id="PTHR43214:SF1">
    <property type="entry name" value="TRANSCRIPTIONAL REGULATORY PROTEIN COMA"/>
    <property type="match status" value="1"/>
</dbReference>
<dbReference type="Gene3D" id="3.40.50.2300">
    <property type="match status" value="1"/>
</dbReference>
<evidence type="ECO:0000256" key="3">
    <source>
        <dbReference type="ARBA" id="ARBA00022553"/>
    </source>
</evidence>
<name>A0ABM5M0G1_BACA1</name>
<reference evidence="10 11" key="1">
    <citation type="journal article" date="2011" name="Front. Microbiol.">
        <title>Genomic signatures of strain selection and enhancement in Bacillus atrophaeus var. globigii, a historical biowarfare simulant.</title>
        <authorList>
            <person name="Gibbons H.S."/>
            <person name="Broomall S.M."/>
            <person name="McNew L.A."/>
            <person name="Daligault H."/>
            <person name="Chapman C."/>
            <person name="Bruce D."/>
            <person name="Karavis M."/>
            <person name="Krepps M."/>
            <person name="McGregor P.A."/>
            <person name="Hong C."/>
            <person name="Park K.H."/>
            <person name="Akmal A."/>
            <person name="Feldman A."/>
            <person name="Lin J.S."/>
            <person name="Chang W.E."/>
            <person name="Higgs B.W."/>
            <person name="Demirev P."/>
            <person name="Lindquist J."/>
            <person name="Liem A."/>
            <person name="Fochler E."/>
            <person name="Read T.D."/>
            <person name="Tapia R."/>
            <person name="Johnson S."/>
            <person name="Bishop-Lilly K.A."/>
            <person name="Detter C."/>
            <person name="Han C."/>
            <person name="Sozhamannan S."/>
            <person name="Rosenzweig C.N."/>
            <person name="Skowronski E.W."/>
        </authorList>
    </citation>
    <scope>NUCLEOTIDE SEQUENCE [LARGE SCALE GENOMIC DNA]</scope>
    <source>
        <strain evidence="10 11">1942</strain>
    </source>
</reference>
<feature type="modified residue" description="4-aspartylphosphate" evidence="7">
    <location>
        <position position="55"/>
    </location>
</feature>
<dbReference type="PANTHER" id="PTHR43214">
    <property type="entry name" value="TWO-COMPONENT RESPONSE REGULATOR"/>
    <property type="match status" value="1"/>
</dbReference>
<dbReference type="CDD" id="cd17535">
    <property type="entry name" value="REC_NarL-like"/>
    <property type="match status" value="1"/>
</dbReference>
<dbReference type="SUPFAM" id="SSF52172">
    <property type="entry name" value="CheY-like"/>
    <property type="match status" value="1"/>
</dbReference>
<keyword evidence="6" id="KW-0804">Transcription</keyword>
<dbReference type="SMART" id="SM00448">
    <property type="entry name" value="REC"/>
    <property type="match status" value="1"/>
</dbReference>
<dbReference type="InterPro" id="IPR016032">
    <property type="entry name" value="Sig_transdc_resp-reg_C-effctor"/>
</dbReference>
<dbReference type="InterPro" id="IPR001789">
    <property type="entry name" value="Sig_transdc_resp-reg_receiver"/>
</dbReference>
<evidence type="ECO:0000313" key="10">
    <source>
        <dbReference type="EMBL" id="ADP33660.1"/>
    </source>
</evidence>
<dbReference type="Pfam" id="PF00072">
    <property type="entry name" value="Response_reg"/>
    <property type="match status" value="1"/>
</dbReference>
<comment type="subcellular location">
    <subcellularLocation>
        <location evidence="1">Cytoplasm</location>
    </subcellularLocation>
</comment>
<feature type="domain" description="Response regulatory" evidence="9">
    <location>
        <begin position="3"/>
        <end position="120"/>
    </location>
</feature>
<dbReference type="InterPro" id="IPR011006">
    <property type="entry name" value="CheY-like_superfamily"/>
</dbReference>
<feature type="domain" description="HTH luxR-type" evidence="8">
    <location>
        <begin position="146"/>
        <end position="211"/>
    </location>
</feature>
<keyword evidence="11" id="KW-1185">Reference proteome</keyword>
<protein>
    <submittedName>
        <fullName evidence="10">Two-component response regulator</fullName>
    </submittedName>
</protein>
<evidence type="ECO:0000259" key="9">
    <source>
        <dbReference type="PROSITE" id="PS50110"/>
    </source>
</evidence>
<sequence length="213" mass="23944">MKKILVIDDHPAVMEGTKTILETDANLSVDCLSPDASEHFVHNHDFAAYDLILMDLNLGEINGMELSKKILKENPLCKIIVYTGYEVEDYFEEAIRAGLHGAISKTESKEKITQYIYHVLNDEILVDFSYFKQLVTHQKTKPAAASQNDQDVLTPRECLILQEVEKGFTNQEIADALHLSKRSIEYSLTSIFNKLNVGSRTEAVLIAKSDGVL</sequence>
<evidence type="ECO:0000256" key="1">
    <source>
        <dbReference type="ARBA" id="ARBA00004496"/>
    </source>
</evidence>
<organism evidence="10 11">
    <name type="scientific">Bacillus atrophaeus (strain 1942)</name>
    <dbReference type="NCBI Taxonomy" id="720555"/>
    <lineage>
        <taxon>Bacteria</taxon>
        <taxon>Bacillati</taxon>
        <taxon>Bacillota</taxon>
        <taxon>Bacilli</taxon>
        <taxon>Bacillales</taxon>
        <taxon>Bacillaceae</taxon>
        <taxon>Bacillus</taxon>
    </lineage>
</organism>
<dbReference type="PROSITE" id="PS50110">
    <property type="entry name" value="RESPONSE_REGULATORY"/>
    <property type="match status" value="1"/>
</dbReference>
<dbReference type="PROSITE" id="PS00622">
    <property type="entry name" value="HTH_LUXR_1"/>
    <property type="match status" value="1"/>
</dbReference>
<dbReference type="InterPro" id="IPR039420">
    <property type="entry name" value="WalR-like"/>
</dbReference>
<dbReference type="CDD" id="cd06170">
    <property type="entry name" value="LuxR_C_like"/>
    <property type="match status" value="1"/>
</dbReference>
<evidence type="ECO:0000259" key="8">
    <source>
        <dbReference type="PROSITE" id="PS50043"/>
    </source>
</evidence>
<dbReference type="GeneID" id="92914083"/>
<dbReference type="PROSITE" id="PS50043">
    <property type="entry name" value="HTH_LUXR_2"/>
    <property type="match status" value="1"/>
</dbReference>
<keyword evidence="5" id="KW-0238">DNA-binding</keyword>
<keyword evidence="4" id="KW-0805">Transcription regulation</keyword>
<proteinExistence type="predicted"/>
<keyword evidence="2" id="KW-0963">Cytoplasm</keyword>
<dbReference type="Proteomes" id="UP000006867">
    <property type="component" value="Chromosome"/>
</dbReference>
<dbReference type="EMBL" id="CP002207">
    <property type="protein sequence ID" value="ADP33660.1"/>
    <property type="molecule type" value="Genomic_DNA"/>
</dbReference>
<dbReference type="SMART" id="SM00421">
    <property type="entry name" value="HTH_LUXR"/>
    <property type="match status" value="1"/>
</dbReference>
<evidence type="ECO:0000256" key="7">
    <source>
        <dbReference type="PROSITE-ProRule" id="PRU00169"/>
    </source>
</evidence>
<evidence type="ECO:0000256" key="6">
    <source>
        <dbReference type="ARBA" id="ARBA00023163"/>
    </source>
</evidence>
<evidence type="ECO:0000256" key="2">
    <source>
        <dbReference type="ARBA" id="ARBA00022490"/>
    </source>
</evidence>
<evidence type="ECO:0000256" key="4">
    <source>
        <dbReference type="ARBA" id="ARBA00023015"/>
    </source>
</evidence>
<dbReference type="PRINTS" id="PR00038">
    <property type="entry name" value="HTHLUXR"/>
</dbReference>
<dbReference type="InterPro" id="IPR000792">
    <property type="entry name" value="Tscrpt_reg_LuxR_C"/>
</dbReference>
<dbReference type="RefSeq" id="WP_003327154.1">
    <property type="nucleotide sequence ID" value="NC_014639.1"/>
</dbReference>
<dbReference type="SUPFAM" id="SSF46894">
    <property type="entry name" value="C-terminal effector domain of the bipartite response regulators"/>
    <property type="match status" value="1"/>
</dbReference>
<accession>A0ABM5M0G1</accession>
<keyword evidence="3 7" id="KW-0597">Phosphoprotein</keyword>
<evidence type="ECO:0000313" key="11">
    <source>
        <dbReference type="Proteomes" id="UP000006867"/>
    </source>
</evidence>
<dbReference type="InterPro" id="IPR058245">
    <property type="entry name" value="NreC/VraR/RcsB-like_REC"/>
</dbReference>
<evidence type="ECO:0000256" key="5">
    <source>
        <dbReference type="ARBA" id="ARBA00023125"/>
    </source>
</evidence>
<gene>
    <name evidence="10" type="ordered locus">BATR1942_13690</name>
</gene>